<evidence type="ECO:0000313" key="2">
    <source>
        <dbReference type="Proteomes" id="UP000186132"/>
    </source>
</evidence>
<dbReference type="STRING" id="1206085.SAMN05443575_1432"/>
<accession>A0A1M5H8P2</accession>
<dbReference type="AlphaFoldDB" id="A0A1M5H8P2"/>
<sequence>MRVRFVVAVGVKQALSSHGRSGASGSAEAWPGSLRPGGADGMTVAVAGGVVDLASGKRTAIHIPGFAADGVGRTQVFLASTRIRSVADAVKPGNWCVAELRAPARCRPVAGADGPGSPAVDARGEVFWLSNEARVSTAVAPGTSSRYLVREGHGLLTAAGLVRRGRFDGIDDYLVSPNGAGFTPKTEFHSDPPGPIRWYSTTVAGGLRLHQATATWAQLYRAAQWPPAGADGDSDDAFHTDVLVSADGTRLFVTLARAGVPRASVAQVSERGNVSVVARASRRSDRRTSFLAENTHLLAVRPSSS</sequence>
<dbReference type="Proteomes" id="UP000186132">
    <property type="component" value="Unassembled WGS sequence"/>
</dbReference>
<organism evidence="1 2">
    <name type="scientific">Jatrophihabitans endophyticus</name>
    <dbReference type="NCBI Taxonomy" id="1206085"/>
    <lineage>
        <taxon>Bacteria</taxon>
        <taxon>Bacillati</taxon>
        <taxon>Actinomycetota</taxon>
        <taxon>Actinomycetes</taxon>
        <taxon>Jatrophihabitantales</taxon>
        <taxon>Jatrophihabitantaceae</taxon>
        <taxon>Jatrophihabitans</taxon>
    </lineage>
</organism>
<protein>
    <submittedName>
        <fullName evidence="1">Uncharacterized protein</fullName>
    </submittedName>
</protein>
<dbReference type="EMBL" id="FQVU01000002">
    <property type="protein sequence ID" value="SHG12258.1"/>
    <property type="molecule type" value="Genomic_DNA"/>
</dbReference>
<keyword evidence="2" id="KW-1185">Reference proteome</keyword>
<name>A0A1M5H8P2_9ACTN</name>
<reference evidence="1 2" key="1">
    <citation type="submission" date="2016-11" db="EMBL/GenBank/DDBJ databases">
        <authorList>
            <person name="Jaros S."/>
            <person name="Januszkiewicz K."/>
            <person name="Wedrychowicz H."/>
        </authorList>
    </citation>
    <scope>NUCLEOTIDE SEQUENCE [LARGE SCALE GENOMIC DNA]</scope>
    <source>
        <strain evidence="1 2">DSM 45627</strain>
    </source>
</reference>
<gene>
    <name evidence="1" type="ORF">SAMN05443575_1432</name>
</gene>
<proteinExistence type="predicted"/>
<evidence type="ECO:0000313" key="1">
    <source>
        <dbReference type="EMBL" id="SHG12258.1"/>
    </source>
</evidence>